<feature type="modified residue" description="4-aspartylphosphate" evidence="5">
    <location>
        <position position="53"/>
    </location>
</feature>
<dbReference type="SMART" id="SM00421">
    <property type="entry name" value="HTH_LUXR"/>
    <property type="match status" value="1"/>
</dbReference>
<dbReference type="CDD" id="cd06170">
    <property type="entry name" value="LuxR_C_like"/>
    <property type="match status" value="1"/>
</dbReference>
<dbReference type="GO" id="GO:0006355">
    <property type="term" value="P:regulation of DNA-templated transcription"/>
    <property type="evidence" value="ECO:0007669"/>
    <property type="project" value="InterPro"/>
</dbReference>
<organism evidence="8 9">
    <name type="scientific">Kordia antarctica</name>
    <dbReference type="NCBI Taxonomy" id="1218801"/>
    <lineage>
        <taxon>Bacteria</taxon>
        <taxon>Pseudomonadati</taxon>
        <taxon>Bacteroidota</taxon>
        <taxon>Flavobacteriia</taxon>
        <taxon>Flavobacteriales</taxon>
        <taxon>Flavobacteriaceae</taxon>
        <taxon>Kordia</taxon>
    </lineage>
</organism>
<accession>A0A7L4ZHK6</accession>
<dbReference type="PROSITE" id="PS00622">
    <property type="entry name" value="HTH_LUXR_1"/>
    <property type="match status" value="1"/>
</dbReference>
<name>A0A7L4ZHK6_9FLAO</name>
<keyword evidence="2" id="KW-0805">Transcription regulation</keyword>
<dbReference type="OrthoDB" id="9797341at2"/>
<dbReference type="InterPro" id="IPR001789">
    <property type="entry name" value="Sig_transdc_resp-reg_receiver"/>
</dbReference>
<dbReference type="Gene3D" id="3.40.50.2300">
    <property type="match status" value="1"/>
</dbReference>
<dbReference type="PROSITE" id="PS50043">
    <property type="entry name" value="HTH_LUXR_2"/>
    <property type="match status" value="1"/>
</dbReference>
<feature type="domain" description="Response regulatory" evidence="7">
    <location>
        <begin position="3"/>
        <end position="118"/>
    </location>
</feature>
<evidence type="ECO:0000256" key="1">
    <source>
        <dbReference type="ARBA" id="ARBA00022553"/>
    </source>
</evidence>
<dbReference type="GO" id="GO:0000160">
    <property type="term" value="P:phosphorelay signal transduction system"/>
    <property type="evidence" value="ECO:0007669"/>
    <property type="project" value="InterPro"/>
</dbReference>
<dbReference type="SUPFAM" id="SSF52172">
    <property type="entry name" value="CheY-like"/>
    <property type="match status" value="1"/>
</dbReference>
<dbReference type="CDD" id="cd17535">
    <property type="entry name" value="REC_NarL-like"/>
    <property type="match status" value="1"/>
</dbReference>
<evidence type="ECO:0000256" key="4">
    <source>
        <dbReference type="ARBA" id="ARBA00023163"/>
    </source>
</evidence>
<dbReference type="InterPro" id="IPR011006">
    <property type="entry name" value="CheY-like_superfamily"/>
</dbReference>
<feature type="domain" description="HTH luxR-type" evidence="6">
    <location>
        <begin position="140"/>
        <end position="205"/>
    </location>
</feature>
<dbReference type="PROSITE" id="PS50110">
    <property type="entry name" value="RESPONSE_REGULATORY"/>
    <property type="match status" value="1"/>
</dbReference>
<dbReference type="Pfam" id="PF00072">
    <property type="entry name" value="Response_reg"/>
    <property type="match status" value="1"/>
</dbReference>
<evidence type="ECO:0000256" key="2">
    <source>
        <dbReference type="ARBA" id="ARBA00023015"/>
    </source>
</evidence>
<evidence type="ECO:0000259" key="7">
    <source>
        <dbReference type="PROSITE" id="PS50110"/>
    </source>
</evidence>
<dbReference type="InterPro" id="IPR000792">
    <property type="entry name" value="Tscrpt_reg_LuxR_C"/>
</dbReference>
<keyword evidence="3" id="KW-0238">DNA-binding</keyword>
<dbReference type="Pfam" id="PF00196">
    <property type="entry name" value="GerE"/>
    <property type="match status" value="1"/>
</dbReference>
<keyword evidence="9" id="KW-1185">Reference proteome</keyword>
<dbReference type="RefSeq" id="WP_160128690.1">
    <property type="nucleotide sequence ID" value="NZ_CP019288.1"/>
</dbReference>
<dbReference type="EMBL" id="CP019288">
    <property type="protein sequence ID" value="QHI35957.1"/>
    <property type="molecule type" value="Genomic_DNA"/>
</dbReference>
<dbReference type="GO" id="GO:0003677">
    <property type="term" value="F:DNA binding"/>
    <property type="evidence" value="ECO:0007669"/>
    <property type="project" value="UniProtKB-KW"/>
</dbReference>
<keyword evidence="1 5" id="KW-0597">Phosphoprotein</keyword>
<dbReference type="InterPro" id="IPR016032">
    <property type="entry name" value="Sig_transdc_resp-reg_C-effctor"/>
</dbReference>
<evidence type="ECO:0000256" key="3">
    <source>
        <dbReference type="ARBA" id="ARBA00023125"/>
    </source>
</evidence>
<evidence type="ECO:0000259" key="6">
    <source>
        <dbReference type="PROSITE" id="PS50043"/>
    </source>
</evidence>
<evidence type="ECO:0000313" key="9">
    <source>
        <dbReference type="Proteomes" id="UP000464657"/>
    </source>
</evidence>
<dbReference type="SUPFAM" id="SSF46894">
    <property type="entry name" value="C-terminal effector domain of the bipartite response regulators"/>
    <property type="match status" value="1"/>
</dbReference>
<dbReference type="PRINTS" id="PR00038">
    <property type="entry name" value="HTHLUXR"/>
</dbReference>
<keyword evidence="4" id="KW-0804">Transcription</keyword>
<evidence type="ECO:0000313" key="8">
    <source>
        <dbReference type="EMBL" id="QHI35957.1"/>
    </source>
</evidence>
<dbReference type="InterPro" id="IPR039420">
    <property type="entry name" value="WalR-like"/>
</dbReference>
<gene>
    <name evidence="8" type="primary">nreC_5</name>
    <name evidence="8" type="ORF">IMCC3317_13050</name>
</gene>
<proteinExistence type="predicted"/>
<dbReference type="AlphaFoldDB" id="A0A7L4ZHK6"/>
<reference evidence="8 9" key="1">
    <citation type="journal article" date="2013" name="Int. J. Syst. Evol. Microbiol.">
        <title>Kordia antarctica sp. nov., isolated from Antarctic seawater.</title>
        <authorList>
            <person name="Baek K."/>
            <person name="Choi A."/>
            <person name="Kang I."/>
            <person name="Lee K."/>
            <person name="Cho J.C."/>
        </authorList>
    </citation>
    <scope>NUCLEOTIDE SEQUENCE [LARGE SCALE GENOMIC DNA]</scope>
    <source>
        <strain evidence="8 9">IMCC3317</strain>
    </source>
</reference>
<dbReference type="Proteomes" id="UP000464657">
    <property type="component" value="Chromosome"/>
</dbReference>
<protein>
    <submittedName>
        <fullName evidence="8">Oxygen regulatory protein NreC</fullName>
    </submittedName>
</protein>
<dbReference type="PANTHER" id="PTHR43214">
    <property type="entry name" value="TWO-COMPONENT RESPONSE REGULATOR"/>
    <property type="match status" value="1"/>
</dbReference>
<dbReference type="SMART" id="SM00448">
    <property type="entry name" value="REC"/>
    <property type="match status" value="1"/>
</dbReference>
<dbReference type="KEGG" id="kan:IMCC3317_13050"/>
<sequence>MIHVLIADDHDVVIEGLKSVIQTRDDIIIVGEATNGKDVIPLLHQEIDVAILDISMPEMDGIELAKHIQKNFPKIKVLIVSMHDNAKFIRESLLSGAKGYILKDKVKQDLLPAIFALADGNDYYAENVKNTIMHSQKSPNMYGELKLTQRELEVLKLIAFGYSSKEIAEMLSRSVATINTHRKNLIGKTGVKNSKELIKFAIKKGYD</sequence>
<dbReference type="InterPro" id="IPR058245">
    <property type="entry name" value="NreC/VraR/RcsB-like_REC"/>
</dbReference>
<dbReference type="PANTHER" id="PTHR43214:SF41">
    <property type="entry name" value="NITRATE_NITRITE RESPONSE REGULATOR PROTEIN NARP"/>
    <property type="match status" value="1"/>
</dbReference>
<evidence type="ECO:0000256" key="5">
    <source>
        <dbReference type="PROSITE-ProRule" id="PRU00169"/>
    </source>
</evidence>